<evidence type="ECO:0000256" key="8">
    <source>
        <dbReference type="RuleBase" id="RU362026"/>
    </source>
</evidence>
<dbReference type="SUPFAM" id="SSF53335">
    <property type="entry name" value="S-adenosyl-L-methionine-dependent methyltransferases"/>
    <property type="match status" value="2"/>
</dbReference>
<dbReference type="GO" id="GO:0003677">
    <property type="term" value="F:DNA binding"/>
    <property type="evidence" value="ECO:0007669"/>
    <property type="project" value="UniProtKB-KW"/>
</dbReference>
<organism evidence="10 11">
    <name type="scientific">Candidatus Viridilinea halotolerans</name>
    <dbReference type="NCBI Taxonomy" id="2491704"/>
    <lineage>
        <taxon>Bacteria</taxon>
        <taxon>Bacillati</taxon>
        <taxon>Chloroflexota</taxon>
        <taxon>Chloroflexia</taxon>
        <taxon>Chloroflexales</taxon>
        <taxon>Chloroflexineae</taxon>
        <taxon>Oscillochloridaceae</taxon>
        <taxon>Candidatus Viridilinea</taxon>
    </lineage>
</organism>
<keyword evidence="6" id="KW-0238">DNA-binding</keyword>
<dbReference type="Proteomes" id="UP000280307">
    <property type="component" value="Unassembled WGS sequence"/>
</dbReference>
<evidence type="ECO:0000313" key="10">
    <source>
        <dbReference type="EMBL" id="RRR73120.1"/>
    </source>
</evidence>
<dbReference type="AlphaFoldDB" id="A0A426U196"/>
<keyword evidence="2 10" id="KW-0489">Methyltransferase</keyword>
<dbReference type="EC" id="2.1.1.-" evidence="8"/>
<comment type="caution">
    <text evidence="10">The sequence shown here is derived from an EMBL/GenBank/DDBJ whole genome shotgun (WGS) entry which is preliminary data.</text>
</comment>
<evidence type="ECO:0000256" key="4">
    <source>
        <dbReference type="ARBA" id="ARBA00022691"/>
    </source>
</evidence>
<dbReference type="GO" id="GO:0015667">
    <property type="term" value="F:site-specific DNA-methyltransferase (cytosine-N4-specific) activity"/>
    <property type="evidence" value="ECO:0007669"/>
    <property type="project" value="UniProtKB-EC"/>
</dbReference>
<dbReference type="GO" id="GO:0032259">
    <property type="term" value="P:methylation"/>
    <property type="evidence" value="ECO:0007669"/>
    <property type="project" value="UniProtKB-KW"/>
</dbReference>
<dbReference type="Gene3D" id="3.40.50.150">
    <property type="entry name" value="Vaccinia Virus protein VP39"/>
    <property type="match status" value="2"/>
</dbReference>
<dbReference type="InterPro" id="IPR017985">
    <property type="entry name" value="MeTrfase_CN4_CS"/>
</dbReference>
<dbReference type="EMBL" id="RSAS01000355">
    <property type="protein sequence ID" value="RRR73120.1"/>
    <property type="molecule type" value="Genomic_DNA"/>
</dbReference>
<evidence type="ECO:0000256" key="5">
    <source>
        <dbReference type="ARBA" id="ARBA00022747"/>
    </source>
</evidence>
<evidence type="ECO:0000256" key="3">
    <source>
        <dbReference type="ARBA" id="ARBA00022679"/>
    </source>
</evidence>
<dbReference type="GO" id="GO:0009307">
    <property type="term" value="P:DNA restriction-modification system"/>
    <property type="evidence" value="ECO:0007669"/>
    <property type="project" value="UniProtKB-KW"/>
</dbReference>
<gene>
    <name evidence="10" type="ORF">EI684_09290</name>
</gene>
<accession>A0A426U196</accession>
<keyword evidence="3 10" id="KW-0808">Transferase</keyword>
<dbReference type="InterPro" id="IPR029063">
    <property type="entry name" value="SAM-dependent_MTases_sf"/>
</dbReference>
<dbReference type="InterPro" id="IPR002941">
    <property type="entry name" value="DNA_methylase_N4/N6"/>
</dbReference>
<name>A0A426U196_9CHLR</name>
<keyword evidence="5" id="KW-0680">Restriction system</keyword>
<feature type="domain" description="DNA methylase N-4/N-6" evidence="9">
    <location>
        <begin position="42"/>
        <end position="225"/>
    </location>
</feature>
<comment type="similarity">
    <text evidence="1">Belongs to the N(4)/N(6)-methyltransferase family. N(4) subfamily.</text>
</comment>
<dbReference type="Pfam" id="PF01555">
    <property type="entry name" value="N6_N4_Mtase"/>
    <property type="match status" value="2"/>
</dbReference>
<dbReference type="PROSITE" id="PS00093">
    <property type="entry name" value="N4_MTASE"/>
    <property type="match status" value="1"/>
</dbReference>
<keyword evidence="4" id="KW-0949">S-adenosyl-L-methionine</keyword>
<evidence type="ECO:0000256" key="2">
    <source>
        <dbReference type="ARBA" id="ARBA00022603"/>
    </source>
</evidence>
<protein>
    <recommendedName>
        <fullName evidence="8">Methyltransferase</fullName>
        <ecNumber evidence="8">2.1.1.-</ecNumber>
    </recommendedName>
</protein>
<dbReference type="InterPro" id="IPR001091">
    <property type="entry name" value="RM_Methyltransferase"/>
</dbReference>
<dbReference type="PRINTS" id="PR00508">
    <property type="entry name" value="S21N4MTFRASE"/>
</dbReference>
<comment type="catalytic activity">
    <reaction evidence="7">
        <text>a 2'-deoxycytidine in DNA + S-adenosyl-L-methionine = an N(4)-methyl-2'-deoxycytidine in DNA + S-adenosyl-L-homocysteine + H(+)</text>
        <dbReference type="Rhea" id="RHEA:16857"/>
        <dbReference type="Rhea" id="RHEA-COMP:11369"/>
        <dbReference type="Rhea" id="RHEA-COMP:13674"/>
        <dbReference type="ChEBI" id="CHEBI:15378"/>
        <dbReference type="ChEBI" id="CHEBI:57856"/>
        <dbReference type="ChEBI" id="CHEBI:59789"/>
        <dbReference type="ChEBI" id="CHEBI:85452"/>
        <dbReference type="ChEBI" id="CHEBI:137933"/>
        <dbReference type="EC" id="2.1.1.113"/>
    </reaction>
</comment>
<reference evidence="10 11" key="1">
    <citation type="submission" date="2018-12" db="EMBL/GenBank/DDBJ databases">
        <title>Genome Sequence of Candidatus Viridilinea halotolerans isolated from saline sulfide-rich spring.</title>
        <authorList>
            <person name="Grouzdev D.S."/>
            <person name="Burganskaya E.I."/>
            <person name="Krutkina M.S."/>
            <person name="Sukhacheva M.V."/>
            <person name="Gorlenko V.M."/>
        </authorList>
    </citation>
    <scope>NUCLEOTIDE SEQUENCE [LARGE SCALE GENOMIC DNA]</scope>
    <source>
        <strain evidence="10">Chok-6</strain>
    </source>
</reference>
<evidence type="ECO:0000256" key="1">
    <source>
        <dbReference type="ARBA" id="ARBA00010203"/>
    </source>
</evidence>
<evidence type="ECO:0000313" key="11">
    <source>
        <dbReference type="Proteomes" id="UP000280307"/>
    </source>
</evidence>
<sequence>MTNSATLECVTGTTLYAVPPQISSVCHQGDARDLAFLADTSIDLIVTSPPYWLRRDYGHPDQLGQEATPQAYIEALLGIMSVWVRLLRPHASVFLNIGDTYQDGFLAGIPARFELAARDAGWHVVNHIVWAKAVGRPEPVAYRLSSRHEAIFHLTRAKHAADVFFDRYALACDRAKAANPGDVWASTFTEESDDLWELHPTRSKSGHLAPFPPELARRAILLACPEHICTVCGAPHTRRLEPSADLDPTRPQAKRAMELFQQHGLTEEHLAAIRAVGISDAGKAKVIQKGSGRNTAQVQRLAAEAKAALKGYFREFTFAPKRMVGWNACGCGVPSQPGMVLDPFMGSGTTLNVARELGRRSIGVDLVLPDTQQKAD</sequence>
<feature type="domain" description="DNA methylase N-4/N-6" evidence="9">
    <location>
        <begin position="338"/>
        <end position="365"/>
    </location>
</feature>
<evidence type="ECO:0000259" key="9">
    <source>
        <dbReference type="Pfam" id="PF01555"/>
    </source>
</evidence>
<evidence type="ECO:0000256" key="7">
    <source>
        <dbReference type="ARBA" id="ARBA00049120"/>
    </source>
</evidence>
<proteinExistence type="inferred from homology"/>
<evidence type="ECO:0000256" key="6">
    <source>
        <dbReference type="ARBA" id="ARBA00023125"/>
    </source>
</evidence>
<dbReference type="GO" id="GO:0008170">
    <property type="term" value="F:N-methyltransferase activity"/>
    <property type="evidence" value="ECO:0007669"/>
    <property type="project" value="InterPro"/>
</dbReference>